<accession>A0ACC3BW85</accession>
<keyword evidence="2" id="KW-1185">Reference proteome</keyword>
<gene>
    <name evidence="1" type="ORF">I4F81_004372</name>
</gene>
<comment type="caution">
    <text evidence="1">The sequence shown here is derived from an EMBL/GenBank/DDBJ whole genome shotgun (WGS) entry which is preliminary data.</text>
</comment>
<sequence>MHTLATGVAASDLKARRPAAHGGGTVGWLRGWLTRRAGRPPPLRKRWAHAVLRGGVGGGHGPTRRRGDTASSPRPRLAGRRCSRCGASVCLIEAGWPEGRQDGGCGWGRLRTASRARGRTGAARWPTHPLSATVTMRSAPESTTSNLRGEGVGWLVVGVAANAHGRRERWSGRRGAVDGQRRDERRGSATGRGGGPRCKPETYLVCMGGWSVRACDFGGGGERGLCMFSGVAAPGCALDGLLLAGLIGVQLTVLDAGLATSLSAASAAA</sequence>
<organism evidence="1 2">
    <name type="scientific">Pyropia yezoensis</name>
    <name type="common">Susabi-nori</name>
    <name type="synonym">Porphyra yezoensis</name>
    <dbReference type="NCBI Taxonomy" id="2788"/>
    <lineage>
        <taxon>Eukaryota</taxon>
        <taxon>Rhodophyta</taxon>
        <taxon>Bangiophyceae</taxon>
        <taxon>Bangiales</taxon>
        <taxon>Bangiaceae</taxon>
        <taxon>Pyropia</taxon>
    </lineage>
</organism>
<evidence type="ECO:0000313" key="1">
    <source>
        <dbReference type="EMBL" id="KAK1861792.1"/>
    </source>
</evidence>
<proteinExistence type="predicted"/>
<reference evidence="1" key="1">
    <citation type="submission" date="2019-11" db="EMBL/GenBank/DDBJ databases">
        <title>Nori genome reveals adaptations in red seaweeds to the harsh intertidal environment.</title>
        <authorList>
            <person name="Wang D."/>
            <person name="Mao Y."/>
        </authorList>
    </citation>
    <scope>NUCLEOTIDE SEQUENCE</scope>
    <source>
        <tissue evidence="1">Gametophyte</tissue>
    </source>
</reference>
<dbReference type="EMBL" id="CM020618">
    <property type="protein sequence ID" value="KAK1861792.1"/>
    <property type="molecule type" value="Genomic_DNA"/>
</dbReference>
<evidence type="ECO:0000313" key="2">
    <source>
        <dbReference type="Proteomes" id="UP000798662"/>
    </source>
</evidence>
<protein>
    <submittedName>
        <fullName evidence="1">Uncharacterized protein</fullName>
    </submittedName>
</protein>
<name>A0ACC3BW85_PYRYE</name>
<dbReference type="Proteomes" id="UP000798662">
    <property type="component" value="Chromosome 1"/>
</dbReference>